<dbReference type="EMBL" id="UZAI01006396">
    <property type="protein sequence ID" value="VDO95224.1"/>
    <property type="molecule type" value="Genomic_DNA"/>
</dbReference>
<keyword evidence="2" id="KW-1185">Reference proteome</keyword>
<proteinExistence type="predicted"/>
<accession>A0A183M5U4</accession>
<dbReference type="AlphaFoldDB" id="A0A183M5U4"/>
<name>A0A183M5U4_9TREM</name>
<reference evidence="1 2" key="1">
    <citation type="submission" date="2018-11" db="EMBL/GenBank/DDBJ databases">
        <authorList>
            <consortium name="Pathogen Informatics"/>
        </authorList>
    </citation>
    <scope>NUCLEOTIDE SEQUENCE [LARGE SCALE GENOMIC DNA]</scope>
    <source>
        <strain evidence="1 2">Zambia</strain>
    </source>
</reference>
<sequence length="53" mass="5953">MANVEQMIILIRIINPTNVHIETVTIIFFVASTGSLSNSNIPRLPRKMKQSSK</sequence>
<dbReference type="Proteomes" id="UP000277204">
    <property type="component" value="Unassembled WGS sequence"/>
</dbReference>
<protein>
    <submittedName>
        <fullName evidence="1">Uncharacterized protein</fullName>
    </submittedName>
</protein>
<evidence type="ECO:0000313" key="2">
    <source>
        <dbReference type="Proteomes" id="UP000277204"/>
    </source>
</evidence>
<organism evidence="1 2">
    <name type="scientific">Schistosoma margrebowiei</name>
    <dbReference type="NCBI Taxonomy" id="48269"/>
    <lineage>
        <taxon>Eukaryota</taxon>
        <taxon>Metazoa</taxon>
        <taxon>Spiralia</taxon>
        <taxon>Lophotrochozoa</taxon>
        <taxon>Platyhelminthes</taxon>
        <taxon>Trematoda</taxon>
        <taxon>Digenea</taxon>
        <taxon>Strigeidida</taxon>
        <taxon>Schistosomatoidea</taxon>
        <taxon>Schistosomatidae</taxon>
        <taxon>Schistosoma</taxon>
    </lineage>
</organism>
<gene>
    <name evidence="1" type="ORF">SMRZ_LOCUS11419</name>
</gene>
<evidence type="ECO:0000313" key="1">
    <source>
        <dbReference type="EMBL" id="VDO95224.1"/>
    </source>
</evidence>